<dbReference type="OrthoDB" id="5862062at2"/>
<feature type="transmembrane region" description="Helical" evidence="1">
    <location>
        <begin position="21"/>
        <end position="46"/>
    </location>
</feature>
<dbReference type="InterPro" id="IPR025424">
    <property type="entry name" value="YrhK_domain"/>
</dbReference>
<feature type="transmembrane region" description="Helical" evidence="1">
    <location>
        <begin position="52"/>
        <end position="70"/>
    </location>
</feature>
<accession>A0A2N3KJ23</accession>
<feature type="domain" description="YrhK" evidence="2">
    <location>
        <begin position="21"/>
        <end position="75"/>
    </location>
</feature>
<keyword evidence="1" id="KW-1133">Transmembrane helix</keyword>
<keyword evidence="1" id="KW-0812">Transmembrane</keyword>
<proteinExistence type="predicted"/>
<dbReference type="AlphaFoldDB" id="A0A2N3KJ23"/>
<comment type="caution">
    <text evidence="3">The sequence shown here is derived from an EMBL/GenBank/DDBJ whole genome shotgun (WGS) entry which is preliminary data.</text>
</comment>
<protein>
    <submittedName>
        <fullName evidence="3">Cobalamin biosynthesis protein CobQ</fullName>
    </submittedName>
</protein>
<evidence type="ECO:0000313" key="3">
    <source>
        <dbReference type="EMBL" id="PKR50541.1"/>
    </source>
</evidence>
<gene>
    <name evidence="3" type="ORF">COO20_20585</name>
</gene>
<dbReference type="RefSeq" id="WP_101270008.1">
    <property type="nucleotide sequence ID" value="NZ_NWTK01000016.1"/>
</dbReference>
<evidence type="ECO:0000313" key="4">
    <source>
        <dbReference type="Proteomes" id="UP000233597"/>
    </source>
</evidence>
<reference evidence="3 4" key="1">
    <citation type="submission" date="2017-09" db="EMBL/GenBank/DDBJ databases">
        <title>Biodiversity and function of Thalassospira species in the particle-attached aromatic-hydrocarbon-degrading consortia from the surface seawater of the South China Sea.</title>
        <authorList>
            <person name="Dong C."/>
            <person name="Liu R."/>
            <person name="Shao Z."/>
        </authorList>
    </citation>
    <scope>NUCLEOTIDE SEQUENCE [LARGE SCALE GENOMIC DNA]</scope>
    <source>
        <strain evidence="3 4">CSC1P2</strain>
    </source>
</reference>
<dbReference type="Proteomes" id="UP000233597">
    <property type="component" value="Unassembled WGS sequence"/>
</dbReference>
<keyword evidence="1" id="KW-0472">Membrane</keyword>
<organism evidence="3 4">
    <name type="scientific">Thalassospira marina</name>
    <dbReference type="NCBI Taxonomy" id="2048283"/>
    <lineage>
        <taxon>Bacteria</taxon>
        <taxon>Pseudomonadati</taxon>
        <taxon>Pseudomonadota</taxon>
        <taxon>Alphaproteobacteria</taxon>
        <taxon>Rhodospirillales</taxon>
        <taxon>Thalassospiraceae</taxon>
        <taxon>Thalassospira</taxon>
    </lineage>
</organism>
<dbReference type="EMBL" id="NWTK01000016">
    <property type="protein sequence ID" value="PKR50541.1"/>
    <property type="molecule type" value="Genomic_DNA"/>
</dbReference>
<dbReference type="Pfam" id="PF14145">
    <property type="entry name" value="YrhK"/>
    <property type="match status" value="1"/>
</dbReference>
<sequence length="97" mass="11311">MKLFRTRRFDQTQRHREVYSTYELIYSGVDLLAAIAFIVGSIFFFYQSLMEAGTWLFLIGSIFFALRPSVRMLRELHLAALSRNDPEDADANHGYQV</sequence>
<name>A0A2N3KJ23_9PROT</name>
<evidence type="ECO:0000256" key="1">
    <source>
        <dbReference type="SAM" id="Phobius"/>
    </source>
</evidence>
<evidence type="ECO:0000259" key="2">
    <source>
        <dbReference type="Pfam" id="PF14145"/>
    </source>
</evidence>